<dbReference type="GO" id="GO:0003729">
    <property type="term" value="F:mRNA binding"/>
    <property type="evidence" value="ECO:0007669"/>
    <property type="project" value="TreeGrafter"/>
</dbReference>
<dbReference type="FunFam" id="2.40.50.140:FF:000018">
    <property type="entry name" value="30S ribosomal protein S1"/>
    <property type="match status" value="1"/>
</dbReference>
<dbReference type="NCBIfam" id="TIGR00717">
    <property type="entry name" value="rpsA"/>
    <property type="match status" value="1"/>
</dbReference>
<dbReference type="PIRSF" id="PIRSF002111">
    <property type="entry name" value="RpsA"/>
    <property type="match status" value="1"/>
</dbReference>
<dbReference type="NCBIfam" id="NF004954">
    <property type="entry name" value="PRK06299.1-4"/>
    <property type="match status" value="1"/>
</dbReference>
<dbReference type="PATRIC" id="fig|1594731.3.peg.227"/>
<dbReference type="InterPro" id="IPR000110">
    <property type="entry name" value="Ribosomal_bS1"/>
</dbReference>
<dbReference type="GO" id="GO:0003735">
    <property type="term" value="F:structural constituent of ribosome"/>
    <property type="evidence" value="ECO:0007669"/>
    <property type="project" value="InterPro"/>
</dbReference>
<dbReference type="AlphaFoldDB" id="A0A0H5BX55"/>
<dbReference type="FunFam" id="2.40.50.140:FF:000021">
    <property type="entry name" value="30S ribosomal protein S1"/>
    <property type="match status" value="1"/>
</dbReference>
<dbReference type="InterPro" id="IPR035104">
    <property type="entry name" value="Ribosomal_protein_S1-like"/>
</dbReference>
<evidence type="ECO:0000256" key="4">
    <source>
        <dbReference type="ARBA" id="ARBA00022980"/>
    </source>
</evidence>
<keyword evidence="4 6" id="KW-0689">Ribosomal protein</keyword>
<feature type="domain" description="S1 motif" evidence="7">
    <location>
        <begin position="21"/>
        <end position="87"/>
    </location>
</feature>
<keyword evidence="5 6" id="KW-0687">Ribonucleoprotein</keyword>
<feature type="domain" description="S1 motif" evidence="7">
    <location>
        <begin position="452"/>
        <end position="526"/>
    </location>
</feature>
<keyword evidence="2" id="KW-0677">Repeat</keyword>
<dbReference type="GO" id="GO:0006412">
    <property type="term" value="P:translation"/>
    <property type="evidence" value="ECO:0007669"/>
    <property type="project" value="InterPro"/>
</dbReference>
<dbReference type="Pfam" id="PF00575">
    <property type="entry name" value="S1"/>
    <property type="match status" value="5"/>
</dbReference>
<dbReference type="PROSITE" id="PS50889">
    <property type="entry name" value="S4"/>
    <property type="match status" value="1"/>
</dbReference>
<feature type="domain" description="S1 motif" evidence="7">
    <location>
        <begin position="365"/>
        <end position="435"/>
    </location>
</feature>
<evidence type="ECO:0000256" key="2">
    <source>
        <dbReference type="ARBA" id="ARBA00022737"/>
    </source>
</evidence>
<evidence type="ECO:0000256" key="6">
    <source>
        <dbReference type="PIRNR" id="PIRNR002111"/>
    </source>
</evidence>
<dbReference type="InterPro" id="IPR050437">
    <property type="entry name" value="Ribos_protein_bS1-like"/>
</dbReference>
<name>A0A0H5BX55_9ENTR</name>
<evidence type="ECO:0000256" key="5">
    <source>
        <dbReference type="ARBA" id="ARBA00023274"/>
    </source>
</evidence>
<dbReference type="CDD" id="cd05687">
    <property type="entry name" value="S1_RPS1_repeat_ec1_hs1"/>
    <property type="match status" value="1"/>
</dbReference>
<dbReference type="GO" id="GO:0022627">
    <property type="term" value="C:cytosolic small ribosomal subunit"/>
    <property type="evidence" value="ECO:0007669"/>
    <property type="project" value="TreeGrafter"/>
</dbReference>
<evidence type="ECO:0000256" key="1">
    <source>
        <dbReference type="ARBA" id="ARBA00006767"/>
    </source>
</evidence>
<dbReference type="CDD" id="cd05688">
    <property type="entry name" value="S1_RPS1_repeat_ec3"/>
    <property type="match status" value="1"/>
</dbReference>
<dbReference type="InterPro" id="IPR012340">
    <property type="entry name" value="NA-bd_OB-fold"/>
</dbReference>
<dbReference type="NCBIfam" id="NF004952">
    <property type="entry name" value="PRK06299.1-2"/>
    <property type="match status" value="1"/>
</dbReference>
<sequence>MKESFSQLFEEFLKKHEIRPGSIVCGTVLSINKNIVLVDAGLKSESLIPSEQFQNDKGEIKIKINDKIDVFLEQIEDGFGETILSREKAKRYESWLFLKKAYEEKSTVLGIINGKVKGGFTIDINGIPAFLPGSLIDIRQIQKDFSCLEGQEIELKIIKLDQKRNNIVVSRRAVVDIDNEQERNQALENLKEGMKIKGIIKNLTNYGAFIDLGFIDGLLHITDMAWKRVKHPSEIVSIGDEILVKVLKFDKEKTRVSLGLKQLGRDPWVSITDRYPVGMKLTGKVTNLTDYGCFVEIEDGIEGLVHVSEMDWKNKNVHPSKIVNINDVINIKILDIDEQRHRISLGMKQCTKNPWKIFSNTYKKNDHIKGIIKSITDFGIFVELEHGIDGLVHISDISWKNSGKEIIKQYKQGNEIETVLLQVDINRERISLGVKQLTEDPINSYLLLNKIGSIVQGEIIFINKEKKQIIVLLEDCVKGYLNCSNEDLLSSQNIEKTFSSFKKKDVLKVKLINFDSKNRIINLSLFNEEKKI</sequence>
<dbReference type="Gene3D" id="2.40.50.140">
    <property type="entry name" value="Nucleic acid-binding proteins"/>
    <property type="match status" value="6"/>
</dbReference>
<accession>A0A0H5BX55</accession>
<proteinExistence type="inferred from homology"/>
<protein>
    <recommendedName>
        <fullName evidence="6">30S ribosomal protein S1</fullName>
    </recommendedName>
</protein>
<dbReference type="CDD" id="cd04465">
    <property type="entry name" value="S1_RPS1_repeat_ec2_hs2"/>
    <property type="match status" value="1"/>
</dbReference>
<dbReference type="PRINTS" id="PR00681">
    <property type="entry name" value="RIBOSOMALS1"/>
</dbReference>
<keyword evidence="9" id="KW-1185">Reference proteome</keyword>
<evidence type="ECO:0000313" key="8">
    <source>
        <dbReference type="EMBL" id="CEN32189.1"/>
    </source>
</evidence>
<dbReference type="InterPro" id="IPR003029">
    <property type="entry name" value="S1_domain"/>
</dbReference>
<dbReference type="KEGG" id="wca:WEOB_242"/>
<dbReference type="SMART" id="SM00316">
    <property type="entry name" value="S1"/>
    <property type="match status" value="6"/>
</dbReference>
<comment type="function">
    <text evidence="6">Binds mRNA; thus facilitating recognition of the initiation point. It is needed to translate mRNA with a short Shine-Dalgarno (SD) purine-rich sequence.</text>
</comment>
<dbReference type="PROSITE" id="PS50126">
    <property type="entry name" value="S1"/>
    <property type="match status" value="6"/>
</dbReference>
<gene>
    <name evidence="8" type="primary">rpsA</name>
    <name evidence="8" type="ORF">WEOB_242</name>
</gene>
<organism evidence="8 9">
    <name type="scientific">Candidatus Westeberhardia cardiocondylae</name>
    <dbReference type="NCBI Taxonomy" id="1594731"/>
    <lineage>
        <taxon>Bacteria</taxon>
        <taxon>Pseudomonadati</taxon>
        <taxon>Pseudomonadota</taxon>
        <taxon>Gammaproteobacteria</taxon>
        <taxon>Enterobacterales</taxon>
        <taxon>Enterobacteriaceae</taxon>
        <taxon>ant endosymbionts</taxon>
        <taxon>Candidatus Westeberhardia</taxon>
    </lineage>
</organism>
<dbReference type="STRING" id="1594731.WEOB_242"/>
<dbReference type="FunFam" id="2.40.50.140:FF:000011">
    <property type="entry name" value="30S ribosomal protein S1"/>
    <property type="match status" value="1"/>
</dbReference>
<dbReference type="SUPFAM" id="SSF50249">
    <property type="entry name" value="Nucleic acid-binding proteins"/>
    <property type="match status" value="6"/>
</dbReference>
<comment type="similarity">
    <text evidence="1 6">Belongs to the bacterial ribosomal protein bS1 family.</text>
</comment>
<dbReference type="Proteomes" id="UP000242753">
    <property type="component" value="Chromosome I"/>
</dbReference>
<feature type="domain" description="S1 motif" evidence="7">
    <location>
        <begin position="278"/>
        <end position="348"/>
    </location>
</feature>
<evidence type="ECO:0000259" key="7">
    <source>
        <dbReference type="PROSITE" id="PS50126"/>
    </source>
</evidence>
<evidence type="ECO:0000256" key="3">
    <source>
        <dbReference type="ARBA" id="ARBA00022884"/>
    </source>
</evidence>
<feature type="domain" description="S1 motif" evidence="7">
    <location>
        <begin position="193"/>
        <end position="261"/>
    </location>
</feature>
<dbReference type="PANTHER" id="PTHR10724">
    <property type="entry name" value="30S RIBOSOMAL PROTEIN S1"/>
    <property type="match status" value="1"/>
</dbReference>
<reference evidence="9" key="1">
    <citation type="submission" date="2015-01" db="EMBL/GenBank/DDBJ databases">
        <authorList>
            <person name="Manzano-Marin A."/>
            <person name="Manzano-Marin A."/>
        </authorList>
    </citation>
    <scope>NUCLEOTIDE SEQUENCE [LARGE SCALE GENOMIC DNA]</scope>
    <source>
        <strain evidence="9">obscurior</strain>
    </source>
</reference>
<evidence type="ECO:0000313" key="9">
    <source>
        <dbReference type="Proteomes" id="UP000242753"/>
    </source>
</evidence>
<dbReference type="EMBL" id="LN774881">
    <property type="protein sequence ID" value="CEN32189.1"/>
    <property type="molecule type" value="Genomic_DNA"/>
</dbReference>
<feature type="domain" description="S1 motif" evidence="7">
    <location>
        <begin position="105"/>
        <end position="172"/>
    </location>
</feature>
<dbReference type="PANTHER" id="PTHR10724:SF7">
    <property type="entry name" value="SMALL RIBOSOMAL SUBUNIT PROTEIN BS1C"/>
    <property type="match status" value="1"/>
</dbReference>
<keyword evidence="3 6" id="KW-0694">RNA-binding</keyword>